<dbReference type="Pfam" id="PF04909">
    <property type="entry name" value="Amidohydro_2"/>
    <property type="match status" value="1"/>
</dbReference>
<name>A0ABS6MME5_9GAMM</name>
<dbReference type="InterPro" id="IPR052350">
    <property type="entry name" value="Metallo-dep_Lactonases"/>
</dbReference>
<reference evidence="2 3" key="1">
    <citation type="submission" date="2021-06" db="EMBL/GenBank/DDBJ databases">
        <title>Rheinheimera indica sp. nov., isolated from deep-sea sediment.</title>
        <authorList>
            <person name="Wang Z."/>
            <person name="Zhang X.-Y."/>
        </authorList>
    </citation>
    <scope>NUCLEOTIDE SEQUENCE [LARGE SCALE GENOMIC DNA]</scope>
    <source>
        <strain evidence="2 3">SM2107</strain>
    </source>
</reference>
<dbReference type="InterPro" id="IPR006680">
    <property type="entry name" value="Amidohydro-rel"/>
</dbReference>
<dbReference type="EMBL" id="JAHRID010000006">
    <property type="protein sequence ID" value="MBV2129972.1"/>
    <property type="molecule type" value="Genomic_DNA"/>
</dbReference>
<dbReference type="PANTHER" id="PTHR43569:SF2">
    <property type="entry name" value="AMIDOHYDROLASE-RELATED DOMAIN-CONTAINING PROTEIN"/>
    <property type="match status" value="1"/>
</dbReference>
<dbReference type="PANTHER" id="PTHR43569">
    <property type="entry name" value="AMIDOHYDROLASE"/>
    <property type="match status" value="1"/>
</dbReference>
<dbReference type="Proteomes" id="UP000704611">
    <property type="component" value="Unassembled WGS sequence"/>
</dbReference>
<dbReference type="RefSeq" id="WP_217669789.1">
    <property type="nucleotide sequence ID" value="NZ_JAHRID010000006.1"/>
</dbReference>
<keyword evidence="3" id="KW-1185">Reference proteome</keyword>
<proteinExistence type="predicted"/>
<gene>
    <name evidence="2" type="ORF">KQY15_12850</name>
</gene>
<comment type="caution">
    <text evidence="2">The sequence shown here is derived from an EMBL/GenBank/DDBJ whole genome shotgun (WGS) entry which is preliminary data.</text>
</comment>
<accession>A0ABS6MME5</accession>
<protein>
    <submittedName>
        <fullName evidence="2">Amidohydrolase family protein</fullName>
    </submittedName>
</protein>
<evidence type="ECO:0000313" key="3">
    <source>
        <dbReference type="Proteomes" id="UP000704611"/>
    </source>
</evidence>
<evidence type="ECO:0000313" key="2">
    <source>
        <dbReference type="EMBL" id="MBV2129972.1"/>
    </source>
</evidence>
<sequence length="300" mass="34047">MSSTDVLDIVDPHIHLWQLSRGQYHWLKSDNPPHWPDKALLQQDYSVSQLKLEPPFRLAGLVHIEAGFDNNAPERELAWLAEQKVTVPHRAVAFLDCSLPIDQIRQKLQALLPYQPAGVRHIFEGDDEHWLHAPQLAQIAGALAEHQLVLELQCSLANAKNVVRIQQLAQQFPELKLVLNHAGLARPEQFSAWQKAVQTLAGRANVAMKLSGFEMLTAGRNSQPDLAWQQQVFAAVLSEWPLERLMLASNFPLCLWQGSYQQLWQRYYQLLTNLGLSSTGWQQLSAGTARVWYGFTGRTR</sequence>
<evidence type="ECO:0000259" key="1">
    <source>
        <dbReference type="Pfam" id="PF04909"/>
    </source>
</evidence>
<feature type="domain" description="Amidohydrolase-related" evidence="1">
    <location>
        <begin position="10"/>
        <end position="277"/>
    </location>
</feature>
<organism evidence="2 3">
    <name type="scientific">Arsukibacterium indicum</name>
    <dbReference type="NCBI Taxonomy" id="2848612"/>
    <lineage>
        <taxon>Bacteria</taxon>
        <taxon>Pseudomonadati</taxon>
        <taxon>Pseudomonadota</taxon>
        <taxon>Gammaproteobacteria</taxon>
        <taxon>Chromatiales</taxon>
        <taxon>Chromatiaceae</taxon>
        <taxon>Arsukibacterium</taxon>
    </lineage>
</organism>